<proteinExistence type="predicted"/>
<sequence>MSHHKSNKDVEGDPDTGHSRGLPKRPDEAELEELTKEDREEVGLPADGEESEEGDENGG</sequence>
<accession>A0ABZ1UDW5</accession>
<feature type="compositionally biased region" description="Basic and acidic residues" evidence="1">
    <location>
        <begin position="7"/>
        <end position="42"/>
    </location>
</feature>
<evidence type="ECO:0000313" key="3">
    <source>
        <dbReference type="Proteomes" id="UP001432222"/>
    </source>
</evidence>
<dbReference type="Proteomes" id="UP001432222">
    <property type="component" value="Chromosome"/>
</dbReference>
<dbReference type="EMBL" id="CP108110">
    <property type="protein sequence ID" value="WUQ88351.1"/>
    <property type="molecule type" value="Genomic_DNA"/>
</dbReference>
<dbReference type="RefSeq" id="WP_328958898.1">
    <property type="nucleotide sequence ID" value="NZ_CP108110.1"/>
</dbReference>
<evidence type="ECO:0000256" key="1">
    <source>
        <dbReference type="SAM" id="MobiDB-lite"/>
    </source>
</evidence>
<protein>
    <submittedName>
        <fullName evidence="2">Uncharacterized protein</fullName>
    </submittedName>
</protein>
<feature type="region of interest" description="Disordered" evidence="1">
    <location>
        <begin position="1"/>
        <end position="59"/>
    </location>
</feature>
<keyword evidence="3" id="KW-1185">Reference proteome</keyword>
<evidence type="ECO:0000313" key="2">
    <source>
        <dbReference type="EMBL" id="WUQ88351.1"/>
    </source>
</evidence>
<organism evidence="2 3">
    <name type="scientific">Kitasatospora purpeofusca</name>
    <dbReference type="NCBI Taxonomy" id="67352"/>
    <lineage>
        <taxon>Bacteria</taxon>
        <taxon>Bacillati</taxon>
        <taxon>Actinomycetota</taxon>
        <taxon>Actinomycetes</taxon>
        <taxon>Kitasatosporales</taxon>
        <taxon>Streptomycetaceae</taxon>
        <taxon>Kitasatospora</taxon>
    </lineage>
</organism>
<name>A0ABZ1UDW5_9ACTN</name>
<gene>
    <name evidence="2" type="ORF">OHA16_38380</name>
</gene>
<feature type="compositionally biased region" description="Acidic residues" evidence="1">
    <location>
        <begin position="47"/>
        <end position="59"/>
    </location>
</feature>
<reference evidence="2" key="1">
    <citation type="submission" date="2022-10" db="EMBL/GenBank/DDBJ databases">
        <title>The complete genomes of actinobacterial strains from the NBC collection.</title>
        <authorList>
            <person name="Joergensen T.S."/>
            <person name="Alvarez Arevalo M."/>
            <person name="Sterndorff E.B."/>
            <person name="Faurdal D."/>
            <person name="Vuksanovic O."/>
            <person name="Mourched A.-S."/>
            <person name="Charusanti P."/>
            <person name="Shaw S."/>
            <person name="Blin K."/>
            <person name="Weber T."/>
        </authorList>
    </citation>
    <scope>NUCLEOTIDE SEQUENCE</scope>
    <source>
        <strain evidence="2">NBC_00222</strain>
    </source>
</reference>